<reference evidence="2 3" key="1">
    <citation type="submission" date="2020-03" db="EMBL/GenBank/DDBJ databases">
        <title>Genomic Encyclopedia of Type Strains, Phase III (KMG-III): the genomes of soil and plant-associated and newly described type strains.</title>
        <authorList>
            <person name="Whitman W."/>
        </authorList>
    </citation>
    <scope>NUCLEOTIDE SEQUENCE [LARGE SCALE GENOMIC DNA]</scope>
    <source>
        <strain evidence="2 3">CECT 4207</strain>
    </source>
</reference>
<evidence type="ECO:0000256" key="1">
    <source>
        <dbReference type="SAM" id="MobiDB-lite"/>
    </source>
</evidence>
<evidence type="ECO:0000313" key="2">
    <source>
        <dbReference type="EMBL" id="NIJ03207.1"/>
    </source>
</evidence>
<protein>
    <recommendedName>
        <fullName evidence="4">Lipoprotein</fullName>
    </recommendedName>
</protein>
<evidence type="ECO:0008006" key="4">
    <source>
        <dbReference type="Google" id="ProtNLM"/>
    </source>
</evidence>
<feature type="region of interest" description="Disordered" evidence="1">
    <location>
        <begin position="227"/>
        <end position="248"/>
    </location>
</feature>
<organism evidence="2 3">
    <name type="scientific">Paenarthrobacter ilicis</name>
    <dbReference type="NCBI Taxonomy" id="43665"/>
    <lineage>
        <taxon>Bacteria</taxon>
        <taxon>Bacillati</taxon>
        <taxon>Actinomycetota</taxon>
        <taxon>Actinomycetes</taxon>
        <taxon>Micrococcales</taxon>
        <taxon>Micrococcaceae</taxon>
        <taxon>Paenarthrobacter</taxon>
    </lineage>
</organism>
<dbReference type="RefSeq" id="WP_167269250.1">
    <property type="nucleotide sequence ID" value="NZ_BAAAVO010000014.1"/>
</dbReference>
<dbReference type="EMBL" id="JAAOZD010000009">
    <property type="protein sequence ID" value="NIJ03207.1"/>
    <property type="molecule type" value="Genomic_DNA"/>
</dbReference>
<gene>
    <name evidence="2" type="ORF">FHR86_003563</name>
</gene>
<dbReference type="Proteomes" id="UP000802392">
    <property type="component" value="Unassembled WGS sequence"/>
</dbReference>
<comment type="caution">
    <text evidence="2">The sequence shown here is derived from an EMBL/GenBank/DDBJ whole genome shotgun (WGS) entry which is preliminary data.</text>
</comment>
<accession>A0ABX0TL40</accession>
<name>A0ABX0TL40_9MICC</name>
<feature type="compositionally biased region" description="Basic residues" evidence="1">
    <location>
        <begin position="1"/>
        <end position="12"/>
    </location>
</feature>
<sequence>MKPSHQPKHRAAKGPANQHTGRTSAATKGALLLTLATALTLSGCSLPGLPGPTGAPSVEQAAAVTPTPQAEATTPAAPVAPVVPIISGEMIKGAASHKLGAAGNQLVIDYWTTENPATWTAASSPIIRLSASVAGSTEKNAIKITRFNARIDATDTTLANDTGDFAVDAPHSYSSSIVVPGEGSPASTRIIFTFDLLTETAPGSGVFTRQTVMDTLTLQYAAPPAAVTTPAPATAPAAAPAPATAAVS</sequence>
<proteinExistence type="predicted"/>
<evidence type="ECO:0000313" key="3">
    <source>
        <dbReference type="Proteomes" id="UP000802392"/>
    </source>
</evidence>
<feature type="region of interest" description="Disordered" evidence="1">
    <location>
        <begin position="1"/>
        <end position="23"/>
    </location>
</feature>
<keyword evidence="3" id="KW-1185">Reference proteome</keyword>